<evidence type="ECO:0000256" key="5">
    <source>
        <dbReference type="ARBA" id="ARBA00022741"/>
    </source>
</evidence>
<dbReference type="EC" id="5.6.2.4" evidence="16"/>
<keyword evidence="7 21" id="KW-0378">Hydrolase</keyword>
<evidence type="ECO:0000256" key="11">
    <source>
        <dbReference type="ARBA" id="ARBA00023125"/>
    </source>
</evidence>
<dbReference type="GO" id="GO:0046872">
    <property type="term" value="F:metal ion binding"/>
    <property type="evidence" value="ECO:0007669"/>
    <property type="project" value="UniProtKB-KW"/>
</dbReference>
<evidence type="ECO:0000256" key="17">
    <source>
        <dbReference type="SAM" id="MobiDB-lite"/>
    </source>
</evidence>
<dbReference type="InterPro" id="IPR006293">
    <property type="entry name" value="DNA_helicase_ATP-dep_RecQ_bac"/>
</dbReference>
<comment type="catalytic activity">
    <reaction evidence="15">
        <text>Couples ATP hydrolysis with the unwinding of duplex DNA by translocating in the 3'-5' direction.</text>
        <dbReference type="EC" id="5.6.2.4"/>
    </reaction>
</comment>
<dbReference type="Pfam" id="PF00570">
    <property type="entry name" value="HRDC"/>
    <property type="match status" value="1"/>
</dbReference>
<keyword evidence="9" id="KW-0862">Zinc</keyword>
<dbReference type="GO" id="GO:0043138">
    <property type="term" value="F:3'-5' DNA helicase activity"/>
    <property type="evidence" value="ECO:0007669"/>
    <property type="project" value="UniProtKB-EC"/>
</dbReference>
<evidence type="ECO:0000259" key="19">
    <source>
        <dbReference type="PROSITE" id="PS51192"/>
    </source>
</evidence>
<feature type="compositionally biased region" description="Basic and acidic residues" evidence="17">
    <location>
        <begin position="689"/>
        <end position="700"/>
    </location>
</feature>
<dbReference type="GO" id="GO:0006260">
    <property type="term" value="P:DNA replication"/>
    <property type="evidence" value="ECO:0007669"/>
    <property type="project" value="InterPro"/>
</dbReference>
<comment type="cofactor">
    <cofactor evidence="1">
        <name>Mg(2+)</name>
        <dbReference type="ChEBI" id="CHEBI:18420"/>
    </cofactor>
</comment>
<dbReference type="SUPFAM" id="SSF47819">
    <property type="entry name" value="HRDC-like"/>
    <property type="match status" value="1"/>
</dbReference>
<dbReference type="Pfam" id="PF09382">
    <property type="entry name" value="RQC"/>
    <property type="match status" value="1"/>
</dbReference>
<comment type="cofactor">
    <cofactor evidence="2">
        <name>Zn(2+)</name>
        <dbReference type="ChEBI" id="CHEBI:29105"/>
    </cofactor>
</comment>
<dbReference type="GO" id="GO:0005737">
    <property type="term" value="C:cytoplasm"/>
    <property type="evidence" value="ECO:0007669"/>
    <property type="project" value="TreeGrafter"/>
</dbReference>
<dbReference type="NCBIfam" id="TIGR00614">
    <property type="entry name" value="recQ_fam"/>
    <property type="match status" value="1"/>
</dbReference>
<accession>A0A6N2W2S2</accession>
<dbReference type="InterPro" id="IPR010997">
    <property type="entry name" value="HRDC-like_sf"/>
</dbReference>
<evidence type="ECO:0000256" key="13">
    <source>
        <dbReference type="ARBA" id="ARBA00023204"/>
    </source>
</evidence>
<dbReference type="GO" id="GO:0009378">
    <property type="term" value="F:four-way junction helicase activity"/>
    <property type="evidence" value="ECO:0007669"/>
    <property type="project" value="TreeGrafter"/>
</dbReference>
<evidence type="ECO:0000259" key="20">
    <source>
        <dbReference type="PROSITE" id="PS51194"/>
    </source>
</evidence>
<dbReference type="InterPro" id="IPR044876">
    <property type="entry name" value="HRDC_dom_sf"/>
</dbReference>
<dbReference type="InterPro" id="IPR004589">
    <property type="entry name" value="DNA_helicase_ATP-dep_RecQ"/>
</dbReference>
<dbReference type="PANTHER" id="PTHR13710">
    <property type="entry name" value="DNA HELICASE RECQ FAMILY MEMBER"/>
    <property type="match status" value="1"/>
</dbReference>
<evidence type="ECO:0000256" key="3">
    <source>
        <dbReference type="ARBA" id="ARBA00005446"/>
    </source>
</evidence>
<dbReference type="NCBIfam" id="TIGR01389">
    <property type="entry name" value="recQ"/>
    <property type="match status" value="1"/>
</dbReference>
<name>A0A6N2W2S2_9FIRM</name>
<dbReference type="InterPro" id="IPR011545">
    <property type="entry name" value="DEAD/DEAH_box_helicase_dom"/>
</dbReference>
<dbReference type="GO" id="GO:0005524">
    <property type="term" value="F:ATP binding"/>
    <property type="evidence" value="ECO:0007669"/>
    <property type="project" value="UniProtKB-KW"/>
</dbReference>
<dbReference type="SMART" id="SM00487">
    <property type="entry name" value="DEXDc"/>
    <property type="match status" value="1"/>
</dbReference>
<dbReference type="PROSITE" id="PS51194">
    <property type="entry name" value="HELICASE_CTER"/>
    <property type="match status" value="1"/>
</dbReference>
<dbReference type="AlphaFoldDB" id="A0A6N2W2S2"/>
<evidence type="ECO:0000256" key="14">
    <source>
        <dbReference type="ARBA" id="ARBA00023235"/>
    </source>
</evidence>
<dbReference type="GO" id="GO:0006281">
    <property type="term" value="P:DNA repair"/>
    <property type="evidence" value="ECO:0007669"/>
    <property type="project" value="UniProtKB-KW"/>
</dbReference>
<dbReference type="Gene3D" id="1.10.150.80">
    <property type="entry name" value="HRDC domain"/>
    <property type="match status" value="1"/>
</dbReference>
<keyword evidence="12" id="KW-0233">DNA recombination</keyword>
<evidence type="ECO:0000256" key="15">
    <source>
        <dbReference type="ARBA" id="ARBA00034617"/>
    </source>
</evidence>
<dbReference type="GeneID" id="23116301"/>
<evidence type="ECO:0000256" key="6">
    <source>
        <dbReference type="ARBA" id="ARBA00022763"/>
    </source>
</evidence>
<dbReference type="SUPFAM" id="SSF52540">
    <property type="entry name" value="P-loop containing nucleoside triphosphate hydrolases"/>
    <property type="match status" value="1"/>
</dbReference>
<evidence type="ECO:0000259" key="18">
    <source>
        <dbReference type="PROSITE" id="PS50967"/>
    </source>
</evidence>
<dbReference type="GO" id="GO:0006310">
    <property type="term" value="P:DNA recombination"/>
    <property type="evidence" value="ECO:0007669"/>
    <property type="project" value="UniProtKB-UniRule"/>
</dbReference>
<evidence type="ECO:0000256" key="2">
    <source>
        <dbReference type="ARBA" id="ARBA00001947"/>
    </source>
</evidence>
<dbReference type="Gene3D" id="3.40.50.300">
    <property type="entry name" value="P-loop containing nucleotide triphosphate hydrolases"/>
    <property type="match status" value="2"/>
</dbReference>
<dbReference type="PANTHER" id="PTHR13710:SF105">
    <property type="entry name" value="ATP-DEPENDENT DNA HELICASE Q1"/>
    <property type="match status" value="1"/>
</dbReference>
<dbReference type="PROSITE" id="PS51192">
    <property type="entry name" value="HELICASE_ATP_BIND_1"/>
    <property type="match status" value="1"/>
</dbReference>
<evidence type="ECO:0000256" key="10">
    <source>
        <dbReference type="ARBA" id="ARBA00022840"/>
    </source>
</evidence>
<feature type="region of interest" description="Disordered" evidence="17">
    <location>
        <begin position="518"/>
        <end position="548"/>
    </location>
</feature>
<dbReference type="InterPro" id="IPR002121">
    <property type="entry name" value="HRDC_dom"/>
</dbReference>
<dbReference type="InterPro" id="IPR027417">
    <property type="entry name" value="P-loop_NTPase"/>
</dbReference>
<keyword evidence="8 21" id="KW-0347">Helicase</keyword>
<evidence type="ECO:0000256" key="9">
    <source>
        <dbReference type="ARBA" id="ARBA00022833"/>
    </source>
</evidence>
<dbReference type="PROSITE" id="PS50967">
    <property type="entry name" value="HRDC"/>
    <property type="match status" value="1"/>
</dbReference>
<organism evidence="21">
    <name type="scientific">Enterocloster bolteae</name>
    <dbReference type="NCBI Taxonomy" id="208479"/>
    <lineage>
        <taxon>Bacteria</taxon>
        <taxon>Bacillati</taxon>
        <taxon>Bacillota</taxon>
        <taxon>Clostridia</taxon>
        <taxon>Lachnospirales</taxon>
        <taxon>Lachnospiraceae</taxon>
        <taxon>Enterocloster</taxon>
    </lineage>
</organism>
<dbReference type="Pfam" id="PF00270">
    <property type="entry name" value="DEAD"/>
    <property type="match status" value="1"/>
</dbReference>
<comment type="similarity">
    <text evidence="3">Belongs to the helicase family. RecQ subfamily.</text>
</comment>
<dbReference type="SMART" id="SM00341">
    <property type="entry name" value="HRDC"/>
    <property type="match status" value="1"/>
</dbReference>
<dbReference type="GO" id="GO:0030894">
    <property type="term" value="C:replisome"/>
    <property type="evidence" value="ECO:0007669"/>
    <property type="project" value="TreeGrafter"/>
</dbReference>
<dbReference type="InterPro" id="IPR018982">
    <property type="entry name" value="RQC_domain"/>
</dbReference>
<keyword evidence="5" id="KW-0547">Nucleotide-binding</keyword>
<evidence type="ECO:0000256" key="1">
    <source>
        <dbReference type="ARBA" id="ARBA00001946"/>
    </source>
</evidence>
<dbReference type="CDD" id="cd17920">
    <property type="entry name" value="DEXHc_RecQ"/>
    <property type="match status" value="1"/>
</dbReference>
<dbReference type="CDD" id="cd18794">
    <property type="entry name" value="SF2_C_RecQ"/>
    <property type="match status" value="1"/>
</dbReference>
<dbReference type="FunFam" id="1.10.150.80:FF:000002">
    <property type="entry name" value="ATP-dependent DNA helicase RecQ"/>
    <property type="match status" value="1"/>
</dbReference>
<dbReference type="GO" id="GO:0003677">
    <property type="term" value="F:DNA binding"/>
    <property type="evidence" value="ECO:0007669"/>
    <property type="project" value="UniProtKB-KW"/>
</dbReference>
<dbReference type="SMART" id="SM00956">
    <property type="entry name" value="RQC"/>
    <property type="match status" value="1"/>
</dbReference>
<sequence length="826" mass="93708">MTQYEILKHYFGYDTFRDGQDVLIQSILEGRDVLGVMPTGAGKSLCYQIPALMMDGITLVISPLISLMKDQVSNLNQVGILAAYINSSLTAAQYYKVLDLARAGRYPIIYVAPERLMSEDFLRFALSSQVKISMVAVDEAHCVSQWGQDFRPSYLKIVDFINQLPERPVVSAFTATATAEVRDDIIDILMLRNPQVMTTGFNRPNLYFGVQSPKDKYATMVNYLERHKGESGIIYCLTRKVVEEVCGQLIREGFSVTRYHAGLSDSERRHNQEDFIYDRAQIMVATNAFGMGIDKSNVRFVVHYNMPKNMESYYQEAGRAGRDGEPSECILLYGGQDVVTNQFFIDHNQDNEALDPITREIVMERDRERLRKMTFYCFTNECLRDYILRYFGEYGSNYCGNCSNCLSQFETVDVTDISRILIGCVESSRQRYGTNVMIDTVHGANTAKIRNYRLDENPHYGELAKVPAYKLRQVMNHLMLNGYLAVTNDEYAIVKLTGKSKGILEEGEPVAMKMAREAEHPAKASGASAGKGRKGRKGLAAGLSGPGGAEFTEADETLFEKLRAVRTEIAKEEKVPPYMVFSDKTLTHMCIVKPVTKGEMLNVSGVGEFKYEKYGERFLACVQAEMNDRPAEMSFEGDDLYFTSDSDAFDDWSLETALTAWEYGSRENDRQENGRQENGSLGNGSQGNDSREDERTREAPAELNTVRKKKTGKGKTDFVMTGELAARVRYSEQSSLSDFVSQINSLRDEDTMKRLTIKSVEQKLMEDGNFEEYYVNGIPRKRLTDRGREFGIEAEKRLSEKGNEYEVFFYGERAQRGIVEWLWEKI</sequence>
<dbReference type="Pfam" id="PF00271">
    <property type="entry name" value="Helicase_C"/>
    <property type="match status" value="1"/>
</dbReference>
<dbReference type="InterPro" id="IPR032284">
    <property type="entry name" value="RecQ_Zn-bd"/>
</dbReference>
<evidence type="ECO:0000256" key="8">
    <source>
        <dbReference type="ARBA" id="ARBA00022806"/>
    </source>
</evidence>
<evidence type="ECO:0000256" key="4">
    <source>
        <dbReference type="ARBA" id="ARBA00022723"/>
    </source>
</evidence>
<feature type="compositionally biased region" description="Basic and acidic residues" evidence="17">
    <location>
        <begin position="664"/>
        <end position="675"/>
    </location>
</feature>
<gene>
    <name evidence="21" type="primary">recQ</name>
    <name evidence="21" type="ORF">CBLFYP116_03201</name>
</gene>
<keyword evidence="4" id="KW-0479">Metal-binding</keyword>
<dbReference type="InterPro" id="IPR036388">
    <property type="entry name" value="WH-like_DNA-bd_sf"/>
</dbReference>
<dbReference type="GO" id="GO:0009432">
    <property type="term" value="P:SOS response"/>
    <property type="evidence" value="ECO:0007669"/>
    <property type="project" value="UniProtKB-UniRule"/>
</dbReference>
<dbReference type="Gene3D" id="1.10.10.10">
    <property type="entry name" value="Winged helix-like DNA-binding domain superfamily/Winged helix DNA-binding domain"/>
    <property type="match status" value="1"/>
</dbReference>
<dbReference type="InterPro" id="IPR001650">
    <property type="entry name" value="Helicase_C-like"/>
</dbReference>
<evidence type="ECO:0000256" key="12">
    <source>
        <dbReference type="ARBA" id="ARBA00023172"/>
    </source>
</evidence>
<dbReference type="SUPFAM" id="SSF46785">
    <property type="entry name" value="Winged helix' DNA-binding domain"/>
    <property type="match status" value="1"/>
</dbReference>
<proteinExistence type="inferred from homology"/>
<evidence type="ECO:0000256" key="16">
    <source>
        <dbReference type="NCBIfam" id="TIGR01389"/>
    </source>
</evidence>
<reference evidence="21" key="1">
    <citation type="submission" date="2019-11" db="EMBL/GenBank/DDBJ databases">
        <authorList>
            <person name="Feng L."/>
        </authorList>
    </citation>
    <scope>NUCLEOTIDE SEQUENCE</scope>
    <source>
        <strain evidence="21">CbolteaeLFYP116</strain>
    </source>
</reference>
<feature type="domain" description="HRDC" evidence="18">
    <location>
        <begin position="552"/>
        <end position="632"/>
    </location>
</feature>
<keyword evidence="6" id="KW-0227">DNA damage</keyword>
<keyword evidence="13" id="KW-0234">DNA repair</keyword>
<dbReference type="GO" id="GO:0016787">
    <property type="term" value="F:hydrolase activity"/>
    <property type="evidence" value="ECO:0007669"/>
    <property type="project" value="UniProtKB-KW"/>
</dbReference>
<feature type="domain" description="Helicase ATP-binding" evidence="19">
    <location>
        <begin position="24"/>
        <end position="195"/>
    </location>
</feature>
<keyword evidence="11" id="KW-0238">DNA-binding</keyword>
<protein>
    <recommendedName>
        <fullName evidence="16">DNA helicase RecQ</fullName>
        <ecNumber evidence="16">5.6.2.4</ecNumber>
    </recommendedName>
</protein>
<dbReference type="GO" id="GO:0043590">
    <property type="term" value="C:bacterial nucleoid"/>
    <property type="evidence" value="ECO:0007669"/>
    <property type="project" value="TreeGrafter"/>
</dbReference>
<dbReference type="InterPro" id="IPR014001">
    <property type="entry name" value="Helicase_ATP-bd"/>
</dbReference>
<feature type="domain" description="Helicase C-terminal" evidence="20">
    <location>
        <begin position="216"/>
        <end position="374"/>
    </location>
</feature>
<dbReference type="FunFam" id="3.40.50.300:FF:000296">
    <property type="entry name" value="ATP-dependent DNA helicase RecQ"/>
    <property type="match status" value="1"/>
</dbReference>
<dbReference type="RefSeq" id="WP_002577801.1">
    <property type="nucleotide sequence ID" value="NZ_BAABZS010000001.1"/>
</dbReference>
<feature type="region of interest" description="Disordered" evidence="17">
    <location>
        <begin position="663"/>
        <end position="712"/>
    </location>
</feature>
<evidence type="ECO:0000256" key="7">
    <source>
        <dbReference type="ARBA" id="ARBA00022801"/>
    </source>
</evidence>
<dbReference type="SMART" id="SM00490">
    <property type="entry name" value="HELICc"/>
    <property type="match status" value="1"/>
</dbReference>
<keyword evidence="14" id="KW-0413">Isomerase</keyword>
<keyword evidence="10" id="KW-0067">ATP-binding</keyword>
<dbReference type="Pfam" id="PF16124">
    <property type="entry name" value="RecQ_Zn_bind"/>
    <property type="match status" value="1"/>
</dbReference>
<dbReference type="EMBL" id="CACRTF010000014">
    <property type="protein sequence ID" value="VYT36157.1"/>
    <property type="molecule type" value="Genomic_DNA"/>
</dbReference>
<dbReference type="InterPro" id="IPR036390">
    <property type="entry name" value="WH_DNA-bd_sf"/>
</dbReference>
<evidence type="ECO:0000313" key="21">
    <source>
        <dbReference type="EMBL" id="VYT36157.1"/>
    </source>
</evidence>